<evidence type="ECO:0000313" key="3">
    <source>
        <dbReference type="EMBL" id="KAG7529707.1"/>
    </source>
</evidence>
<feature type="compositionally biased region" description="Acidic residues" evidence="1">
    <location>
        <begin position="400"/>
        <end position="411"/>
    </location>
</feature>
<evidence type="ECO:0000256" key="2">
    <source>
        <dbReference type="SAM" id="Phobius"/>
    </source>
</evidence>
<reference evidence="3" key="1">
    <citation type="submission" date="2020-04" db="EMBL/GenBank/DDBJ databases">
        <title>Analysis of mating type loci in Filobasidium floriforme.</title>
        <authorList>
            <person name="Nowrousian M."/>
        </authorList>
    </citation>
    <scope>NUCLEOTIDE SEQUENCE</scope>
    <source>
        <strain evidence="3">CBS 6242</strain>
    </source>
</reference>
<feature type="compositionally biased region" description="Basic and acidic residues" evidence="1">
    <location>
        <begin position="218"/>
        <end position="231"/>
    </location>
</feature>
<keyword evidence="4" id="KW-1185">Reference proteome</keyword>
<accession>A0A8K0JJ05</accession>
<proteinExistence type="predicted"/>
<gene>
    <name evidence="3" type="ORF">FFLO_05468</name>
</gene>
<name>A0A8K0JJ05_9TREE</name>
<feature type="compositionally biased region" description="Basic residues" evidence="1">
    <location>
        <begin position="208"/>
        <end position="217"/>
    </location>
</feature>
<dbReference type="EMBL" id="JABELV010000139">
    <property type="protein sequence ID" value="KAG7529707.1"/>
    <property type="molecule type" value="Genomic_DNA"/>
</dbReference>
<feature type="compositionally biased region" description="Basic residues" evidence="1">
    <location>
        <begin position="245"/>
        <end position="271"/>
    </location>
</feature>
<feature type="compositionally biased region" description="Acidic residues" evidence="1">
    <location>
        <begin position="280"/>
        <end position="293"/>
    </location>
</feature>
<dbReference type="AlphaFoldDB" id="A0A8K0JJ05"/>
<feature type="compositionally biased region" description="Basic and acidic residues" evidence="1">
    <location>
        <begin position="421"/>
        <end position="431"/>
    </location>
</feature>
<feature type="transmembrane region" description="Helical" evidence="2">
    <location>
        <begin position="145"/>
        <end position="172"/>
    </location>
</feature>
<keyword evidence="2" id="KW-1133">Transmembrane helix</keyword>
<keyword evidence="2" id="KW-0812">Transmembrane</keyword>
<sequence>MVEGEEIGLFGVWGWCVMNSDEIARCSAAKIGYTMDALVDDIGFTNFSKGLLQLPNGIFYAFFAHSLAVTLCGLALLLCIYHCWLRHLVNNSRRTAGWLQHGTILASALAALTAWIVDKLFVFFVKEKLKLDITRESSDHVVESGAIAPSVAAATCLLLWSFGMSLFPNLIVHLRRTHSFVRERERAVEDSLERGESATYLESQAAKVKTKSAKRSAAKRDTEEHAVSRSTREKRRRRETLTKPARYRKREKQRVARRKAKRATLIQKRRSTWLPPKSDTDDDSGSDISVDDYDDIERRRLEKRWAKEEARKAATAGKSKSSAKSGGPARKAVRRLSTWYHGESDEEEEQDDQRGRRRRDTLGRRVSTWFTEMPQIRGKRSKGTRSRQGGGRTKKGCRDETDDEDDDDVDIAEILKLALDSPDKSTLGKDDISDDEFLEWTDDEVKDAGSGKKRGKYS</sequence>
<evidence type="ECO:0000256" key="1">
    <source>
        <dbReference type="SAM" id="MobiDB-lite"/>
    </source>
</evidence>
<dbReference type="GO" id="GO:0005886">
    <property type="term" value="C:plasma membrane"/>
    <property type="evidence" value="ECO:0007669"/>
    <property type="project" value="InterPro"/>
</dbReference>
<feature type="transmembrane region" description="Helical" evidence="2">
    <location>
        <begin position="104"/>
        <end position="125"/>
    </location>
</feature>
<feature type="region of interest" description="Disordered" evidence="1">
    <location>
        <begin position="307"/>
        <end position="458"/>
    </location>
</feature>
<feature type="compositionally biased region" description="Acidic residues" evidence="1">
    <location>
        <begin position="432"/>
        <end position="445"/>
    </location>
</feature>
<feature type="transmembrane region" description="Helical" evidence="2">
    <location>
        <begin position="58"/>
        <end position="84"/>
    </location>
</feature>
<organism evidence="3 4">
    <name type="scientific">Filobasidium floriforme</name>
    <dbReference type="NCBI Taxonomy" id="5210"/>
    <lineage>
        <taxon>Eukaryota</taxon>
        <taxon>Fungi</taxon>
        <taxon>Dikarya</taxon>
        <taxon>Basidiomycota</taxon>
        <taxon>Agaricomycotina</taxon>
        <taxon>Tremellomycetes</taxon>
        <taxon>Filobasidiales</taxon>
        <taxon>Filobasidiaceae</taxon>
        <taxon>Filobasidium</taxon>
    </lineage>
</organism>
<feature type="region of interest" description="Disordered" evidence="1">
    <location>
        <begin position="203"/>
        <end position="293"/>
    </location>
</feature>
<feature type="compositionally biased region" description="Low complexity" evidence="1">
    <location>
        <begin position="313"/>
        <end position="330"/>
    </location>
</feature>
<evidence type="ECO:0000313" key="4">
    <source>
        <dbReference type="Proteomes" id="UP000812966"/>
    </source>
</evidence>
<comment type="caution">
    <text evidence="3">The sequence shown here is derived from an EMBL/GenBank/DDBJ whole genome shotgun (WGS) entry which is preliminary data.</text>
</comment>
<dbReference type="Proteomes" id="UP000812966">
    <property type="component" value="Unassembled WGS sequence"/>
</dbReference>
<protein>
    <submittedName>
        <fullName evidence="3">Uncharacterized protein</fullName>
    </submittedName>
</protein>
<keyword evidence="2" id="KW-0472">Membrane</keyword>